<sequence length="340" mass="37273">MDAPRGDSAPLLDVRNLTTHFVTDEGPVRVVNDVSFQINEGETLGLVGESGCGKSVTALSIMRLVPTPPGKIESGEIYFQGQDLLRIPDEDMRGIRGKEISMVFQEPMTSLNPVLSIERQLAEPLRLHMGMTRDVARSRACELLEMVGIPDAEDRLKDYPHRMSGGQRQRIMIAMALSCNPKLLIADEPTTALDVTIQAQVLELMMTLSKEFGTALLIITHNLGVVARFADRVNVMYSGKIREMGPADDIFDSPSHPYTIGLLNAIPRFDKGDRDRLQMIEGEIPDPSDRPSGCSFNPRCPWAVDKCSVSEPSLLPIGPAHTSACWETAAVLKARSPVAP</sequence>
<feature type="domain" description="ABC transporter" evidence="7">
    <location>
        <begin position="12"/>
        <end position="263"/>
    </location>
</feature>
<dbReference type="GO" id="GO:0015833">
    <property type="term" value="P:peptide transport"/>
    <property type="evidence" value="ECO:0007669"/>
    <property type="project" value="InterPro"/>
</dbReference>
<evidence type="ECO:0000256" key="2">
    <source>
        <dbReference type="ARBA" id="ARBA00022448"/>
    </source>
</evidence>
<protein>
    <recommendedName>
        <fullName evidence="7">ABC transporter domain-containing protein</fullName>
    </recommendedName>
</protein>
<evidence type="ECO:0000256" key="3">
    <source>
        <dbReference type="ARBA" id="ARBA00022475"/>
    </source>
</evidence>
<keyword evidence="3" id="KW-1003">Cell membrane</keyword>
<dbReference type="EMBL" id="UINC01049177">
    <property type="protein sequence ID" value="SVB60623.1"/>
    <property type="molecule type" value="Genomic_DNA"/>
</dbReference>
<dbReference type="PROSITE" id="PS00211">
    <property type="entry name" value="ABC_TRANSPORTER_1"/>
    <property type="match status" value="1"/>
</dbReference>
<dbReference type="GO" id="GO:0016887">
    <property type="term" value="F:ATP hydrolysis activity"/>
    <property type="evidence" value="ECO:0007669"/>
    <property type="project" value="InterPro"/>
</dbReference>
<dbReference type="AlphaFoldDB" id="A0A382FEH3"/>
<evidence type="ECO:0000256" key="6">
    <source>
        <dbReference type="ARBA" id="ARBA00023136"/>
    </source>
</evidence>
<dbReference type="SUPFAM" id="SSF52540">
    <property type="entry name" value="P-loop containing nucleoside triphosphate hydrolases"/>
    <property type="match status" value="1"/>
</dbReference>
<dbReference type="PANTHER" id="PTHR43297:SF2">
    <property type="entry name" value="DIPEPTIDE TRANSPORT ATP-BINDING PROTEIN DPPD"/>
    <property type="match status" value="1"/>
</dbReference>
<dbReference type="GO" id="GO:0005886">
    <property type="term" value="C:plasma membrane"/>
    <property type="evidence" value="ECO:0007669"/>
    <property type="project" value="UniProtKB-SubCell"/>
</dbReference>
<dbReference type="InterPro" id="IPR003593">
    <property type="entry name" value="AAA+_ATPase"/>
</dbReference>
<dbReference type="InterPro" id="IPR050388">
    <property type="entry name" value="ABC_Ni/Peptide_Import"/>
</dbReference>
<accession>A0A382FEH3</accession>
<keyword evidence="4" id="KW-0547">Nucleotide-binding</keyword>
<keyword evidence="2" id="KW-0813">Transport</keyword>
<dbReference type="NCBIfam" id="TIGR01727">
    <property type="entry name" value="oligo_HPY"/>
    <property type="match status" value="1"/>
</dbReference>
<dbReference type="InterPro" id="IPR013563">
    <property type="entry name" value="Oligopep_ABC_C"/>
</dbReference>
<dbReference type="Pfam" id="PF00005">
    <property type="entry name" value="ABC_tran"/>
    <property type="match status" value="1"/>
</dbReference>
<comment type="subcellular location">
    <subcellularLocation>
        <location evidence="1">Cell membrane</location>
        <topology evidence="1">Peripheral membrane protein</topology>
    </subcellularLocation>
</comment>
<evidence type="ECO:0000256" key="4">
    <source>
        <dbReference type="ARBA" id="ARBA00022741"/>
    </source>
</evidence>
<dbReference type="InterPro" id="IPR003439">
    <property type="entry name" value="ABC_transporter-like_ATP-bd"/>
</dbReference>
<dbReference type="InterPro" id="IPR027417">
    <property type="entry name" value="P-loop_NTPase"/>
</dbReference>
<dbReference type="PROSITE" id="PS50893">
    <property type="entry name" value="ABC_TRANSPORTER_2"/>
    <property type="match status" value="1"/>
</dbReference>
<dbReference type="PANTHER" id="PTHR43297">
    <property type="entry name" value="OLIGOPEPTIDE TRANSPORT ATP-BINDING PROTEIN APPD"/>
    <property type="match status" value="1"/>
</dbReference>
<dbReference type="FunFam" id="3.40.50.300:FF:000016">
    <property type="entry name" value="Oligopeptide ABC transporter ATP-binding component"/>
    <property type="match status" value="1"/>
</dbReference>
<organism evidence="8">
    <name type="scientific">marine metagenome</name>
    <dbReference type="NCBI Taxonomy" id="408172"/>
    <lineage>
        <taxon>unclassified sequences</taxon>
        <taxon>metagenomes</taxon>
        <taxon>ecological metagenomes</taxon>
    </lineage>
</organism>
<name>A0A382FEH3_9ZZZZ</name>
<dbReference type="Pfam" id="PF08352">
    <property type="entry name" value="oligo_HPY"/>
    <property type="match status" value="1"/>
</dbReference>
<evidence type="ECO:0000259" key="7">
    <source>
        <dbReference type="PROSITE" id="PS50893"/>
    </source>
</evidence>
<dbReference type="GO" id="GO:0005524">
    <property type="term" value="F:ATP binding"/>
    <property type="evidence" value="ECO:0007669"/>
    <property type="project" value="UniProtKB-KW"/>
</dbReference>
<dbReference type="CDD" id="cd03257">
    <property type="entry name" value="ABC_NikE_OppD_transporters"/>
    <property type="match status" value="1"/>
</dbReference>
<reference evidence="8" key="1">
    <citation type="submission" date="2018-05" db="EMBL/GenBank/DDBJ databases">
        <authorList>
            <person name="Lanie J.A."/>
            <person name="Ng W.-L."/>
            <person name="Kazmierczak K.M."/>
            <person name="Andrzejewski T.M."/>
            <person name="Davidsen T.M."/>
            <person name="Wayne K.J."/>
            <person name="Tettelin H."/>
            <person name="Glass J.I."/>
            <person name="Rusch D."/>
            <person name="Podicherti R."/>
            <person name="Tsui H.-C.T."/>
            <person name="Winkler M.E."/>
        </authorList>
    </citation>
    <scope>NUCLEOTIDE SEQUENCE</scope>
</reference>
<evidence type="ECO:0000256" key="5">
    <source>
        <dbReference type="ARBA" id="ARBA00022840"/>
    </source>
</evidence>
<proteinExistence type="predicted"/>
<evidence type="ECO:0000256" key="1">
    <source>
        <dbReference type="ARBA" id="ARBA00004202"/>
    </source>
</evidence>
<evidence type="ECO:0000313" key="8">
    <source>
        <dbReference type="EMBL" id="SVB60623.1"/>
    </source>
</evidence>
<dbReference type="SMART" id="SM00382">
    <property type="entry name" value="AAA"/>
    <property type="match status" value="1"/>
</dbReference>
<gene>
    <name evidence="8" type="ORF">METZ01_LOCUS213477</name>
</gene>
<keyword evidence="5" id="KW-0067">ATP-binding</keyword>
<dbReference type="InterPro" id="IPR017871">
    <property type="entry name" value="ABC_transporter-like_CS"/>
</dbReference>
<dbReference type="Gene3D" id="3.40.50.300">
    <property type="entry name" value="P-loop containing nucleotide triphosphate hydrolases"/>
    <property type="match status" value="1"/>
</dbReference>
<keyword evidence="6" id="KW-0472">Membrane</keyword>